<dbReference type="GO" id="GO:0016020">
    <property type="term" value="C:membrane"/>
    <property type="evidence" value="ECO:0007669"/>
    <property type="project" value="InterPro"/>
</dbReference>
<dbReference type="GO" id="GO:0005524">
    <property type="term" value="F:ATP binding"/>
    <property type="evidence" value="ECO:0007669"/>
    <property type="project" value="InterPro"/>
</dbReference>
<evidence type="ECO:0000256" key="2">
    <source>
        <dbReference type="ARBA" id="ARBA00022989"/>
    </source>
</evidence>
<dbReference type="InterPro" id="IPR036640">
    <property type="entry name" value="ABC1_TM_sf"/>
</dbReference>
<feature type="transmembrane region" description="Helical" evidence="4">
    <location>
        <begin position="35"/>
        <end position="56"/>
    </location>
</feature>
<evidence type="ECO:0000256" key="1">
    <source>
        <dbReference type="ARBA" id="ARBA00022692"/>
    </source>
</evidence>
<organism evidence="5 6">
    <name type="scientific">Papaver somniferum</name>
    <name type="common">Opium poppy</name>
    <dbReference type="NCBI Taxonomy" id="3469"/>
    <lineage>
        <taxon>Eukaryota</taxon>
        <taxon>Viridiplantae</taxon>
        <taxon>Streptophyta</taxon>
        <taxon>Embryophyta</taxon>
        <taxon>Tracheophyta</taxon>
        <taxon>Spermatophyta</taxon>
        <taxon>Magnoliopsida</taxon>
        <taxon>Ranunculales</taxon>
        <taxon>Papaveraceae</taxon>
        <taxon>Papaveroideae</taxon>
        <taxon>Papaver</taxon>
    </lineage>
</organism>
<keyword evidence="2 4" id="KW-1133">Transmembrane helix</keyword>
<evidence type="ECO:0000313" key="6">
    <source>
        <dbReference type="Proteomes" id="UP000316621"/>
    </source>
</evidence>
<evidence type="ECO:0000256" key="3">
    <source>
        <dbReference type="ARBA" id="ARBA00023136"/>
    </source>
</evidence>
<evidence type="ECO:0000256" key="4">
    <source>
        <dbReference type="SAM" id="Phobius"/>
    </source>
</evidence>
<dbReference type="EMBL" id="CM010716">
    <property type="protein sequence ID" value="RZC49503.1"/>
    <property type="molecule type" value="Genomic_DNA"/>
</dbReference>
<accession>A0A4Y7IKT7</accession>
<sequence>MAIKKAVNGDDQEKKKGSEVLPYYKLFSFADRYDILMMFIGTVSSIVSGLVLPLLVPMLGQVVDSIGRFENSDLVNKVRTTSKIAAEFIYYYISQIAQQ</sequence>
<evidence type="ECO:0008006" key="7">
    <source>
        <dbReference type="Google" id="ProtNLM"/>
    </source>
</evidence>
<proteinExistence type="predicted"/>
<dbReference type="Gramene" id="RZC49503">
    <property type="protein sequence ID" value="RZC49503"/>
    <property type="gene ID" value="C5167_017924"/>
</dbReference>
<keyword evidence="6" id="KW-1185">Reference proteome</keyword>
<dbReference type="AlphaFoldDB" id="A0A4Y7IKT7"/>
<protein>
    <recommendedName>
        <fullName evidence="7">ABC transmembrane type-1 domain-containing protein</fullName>
    </recommendedName>
</protein>
<reference evidence="5 6" key="1">
    <citation type="journal article" date="2018" name="Science">
        <title>The opium poppy genome and morphinan production.</title>
        <authorList>
            <person name="Guo L."/>
            <person name="Winzer T."/>
            <person name="Yang X."/>
            <person name="Li Y."/>
            <person name="Ning Z."/>
            <person name="He Z."/>
            <person name="Teodor R."/>
            <person name="Lu Y."/>
            <person name="Bowser T.A."/>
            <person name="Graham I.A."/>
            <person name="Ye K."/>
        </authorList>
    </citation>
    <scope>NUCLEOTIDE SEQUENCE [LARGE SCALE GENOMIC DNA]</scope>
    <source>
        <strain evidence="6">cv. HN1</strain>
        <tissue evidence="5">Leaves</tissue>
    </source>
</reference>
<keyword evidence="1 4" id="KW-0812">Transmembrane</keyword>
<gene>
    <name evidence="5" type="ORF">C5167_017924</name>
</gene>
<dbReference type="Proteomes" id="UP000316621">
    <property type="component" value="Chromosome 2"/>
</dbReference>
<dbReference type="Gene3D" id="1.20.1560.10">
    <property type="entry name" value="ABC transporter type 1, transmembrane domain"/>
    <property type="match status" value="1"/>
</dbReference>
<name>A0A4Y7IKT7_PAPSO</name>
<keyword evidence="3 4" id="KW-0472">Membrane</keyword>
<evidence type="ECO:0000313" key="5">
    <source>
        <dbReference type="EMBL" id="RZC49503.1"/>
    </source>
</evidence>